<reference evidence="8 9" key="1">
    <citation type="journal article" date="2018" name="Evol. Lett.">
        <title>Horizontal gene cluster transfer increased hallucinogenic mushroom diversity.</title>
        <authorList>
            <person name="Reynolds H.T."/>
            <person name="Vijayakumar V."/>
            <person name="Gluck-Thaler E."/>
            <person name="Korotkin H.B."/>
            <person name="Matheny P.B."/>
            <person name="Slot J.C."/>
        </authorList>
    </citation>
    <scope>NUCLEOTIDE SEQUENCE [LARGE SCALE GENOMIC DNA]</scope>
    <source>
        <strain evidence="8 9">2629</strain>
    </source>
</reference>
<dbReference type="SUPFAM" id="SSF57850">
    <property type="entry name" value="RING/U-box"/>
    <property type="match status" value="1"/>
</dbReference>
<keyword evidence="3" id="KW-0862">Zinc</keyword>
<proteinExistence type="predicted"/>
<name>A0A409VD07_9AGAR</name>
<evidence type="ECO:0000256" key="5">
    <source>
        <dbReference type="SAM" id="Coils"/>
    </source>
</evidence>
<keyword evidence="5" id="KW-0175">Coiled coil</keyword>
<evidence type="ECO:0000256" key="4">
    <source>
        <dbReference type="PROSITE-ProRule" id="PRU00175"/>
    </source>
</evidence>
<keyword evidence="2 4" id="KW-0863">Zinc-finger</keyword>
<dbReference type="Gene3D" id="3.30.40.10">
    <property type="entry name" value="Zinc/RING finger domain, C3HC4 (zinc finger)"/>
    <property type="match status" value="1"/>
</dbReference>
<comment type="caution">
    <text evidence="8">The sequence shown here is derived from an EMBL/GenBank/DDBJ whole genome shotgun (WGS) entry which is preliminary data.</text>
</comment>
<protein>
    <recommendedName>
        <fullName evidence="7">RING-type domain-containing protein</fullName>
    </recommendedName>
</protein>
<dbReference type="InterPro" id="IPR001841">
    <property type="entry name" value="Znf_RING"/>
</dbReference>
<accession>A0A409VD07</accession>
<organism evidence="8 9">
    <name type="scientific">Panaeolus cyanescens</name>
    <dbReference type="NCBI Taxonomy" id="181874"/>
    <lineage>
        <taxon>Eukaryota</taxon>
        <taxon>Fungi</taxon>
        <taxon>Dikarya</taxon>
        <taxon>Basidiomycota</taxon>
        <taxon>Agaricomycotina</taxon>
        <taxon>Agaricomycetes</taxon>
        <taxon>Agaricomycetidae</taxon>
        <taxon>Agaricales</taxon>
        <taxon>Agaricineae</taxon>
        <taxon>Galeropsidaceae</taxon>
        <taxon>Panaeolus</taxon>
    </lineage>
</organism>
<evidence type="ECO:0000313" key="9">
    <source>
        <dbReference type="Proteomes" id="UP000284842"/>
    </source>
</evidence>
<dbReference type="GO" id="GO:0008270">
    <property type="term" value="F:zinc ion binding"/>
    <property type="evidence" value="ECO:0007669"/>
    <property type="project" value="UniProtKB-KW"/>
</dbReference>
<evidence type="ECO:0000256" key="3">
    <source>
        <dbReference type="ARBA" id="ARBA00022833"/>
    </source>
</evidence>
<dbReference type="InParanoid" id="A0A409VD07"/>
<evidence type="ECO:0000313" key="8">
    <source>
        <dbReference type="EMBL" id="PPQ64369.1"/>
    </source>
</evidence>
<gene>
    <name evidence="8" type="ORF">CVT24_008438</name>
</gene>
<dbReference type="STRING" id="181874.A0A409VD07"/>
<evidence type="ECO:0000256" key="1">
    <source>
        <dbReference type="ARBA" id="ARBA00022723"/>
    </source>
</evidence>
<dbReference type="SMART" id="SM00184">
    <property type="entry name" value="RING"/>
    <property type="match status" value="1"/>
</dbReference>
<dbReference type="InterPro" id="IPR050143">
    <property type="entry name" value="TRIM/RBCC"/>
</dbReference>
<dbReference type="Pfam" id="PF13920">
    <property type="entry name" value="zf-C3HC4_3"/>
    <property type="match status" value="1"/>
</dbReference>
<dbReference type="Proteomes" id="UP000284842">
    <property type="component" value="Unassembled WGS sequence"/>
</dbReference>
<feature type="coiled-coil region" evidence="5">
    <location>
        <begin position="84"/>
        <end position="227"/>
    </location>
</feature>
<keyword evidence="9" id="KW-1185">Reference proteome</keyword>
<dbReference type="InterPro" id="IPR017907">
    <property type="entry name" value="Znf_RING_CS"/>
</dbReference>
<dbReference type="AlphaFoldDB" id="A0A409VD07"/>
<dbReference type="InterPro" id="IPR013083">
    <property type="entry name" value="Znf_RING/FYVE/PHD"/>
</dbReference>
<feature type="region of interest" description="Disordered" evidence="6">
    <location>
        <begin position="260"/>
        <end position="343"/>
    </location>
</feature>
<dbReference type="EMBL" id="NHTK01006087">
    <property type="protein sequence ID" value="PPQ64369.1"/>
    <property type="molecule type" value="Genomic_DNA"/>
</dbReference>
<dbReference type="PROSITE" id="PS00518">
    <property type="entry name" value="ZF_RING_1"/>
    <property type="match status" value="1"/>
</dbReference>
<dbReference type="PANTHER" id="PTHR24103">
    <property type="entry name" value="E3 UBIQUITIN-PROTEIN LIGASE TRIM"/>
    <property type="match status" value="1"/>
</dbReference>
<keyword evidence="1" id="KW-0479">Metal-binding</keyword>
<evidence type="ECO:0000256" key="2">
    <source>
        <dbReference type="ARBA" id="ARBA00022771"/>
    </source>
</evidence>
<dbReference type="PROSITE" id="PS50089">
    <property type="entry name" value="ZF_RING_2"/>
    <property type="match status" value="1"/>
</dbReference>
<dbReference type="OrthoDB" id="6270329at2759"/>
<feature type="domain" description="RING-type" evidence="7">
    <location>
        <begin position="5"/>
        <end position="49"/>
    </location>
</feature>
<evidence type="ECO:0000256" key="6">
    <source>
        <dbReference type="SAM" id="MobiDB-lite"/>
    </source>
</evidence>
<evidence type="ECO:0000259" key="7">
    <source>
        <dbReference type="PROSITE" id="PS50089"/>
    </source>
</evidence>
<sequence>MSSQCAICLSAFHEPVCIPCGHIFCKDCLIEYANGPANQGLTANCPTCRTSFHLVMPDLSCLAPKYHPFVTSNIRRVYHDFSSYAKLQQKLKKAESSLETKKRGEEALMSRCESLGAALQAHREGEADANERIIELEDEMRELESYFKGLMADMKAEQREKENAYLEEIERLKDENRAMQQERREAEAAHEKKYLTMEKRLRTEICKEVEEQTLQRISESLKTMNSETRNVIRDRSFERTLSPPPRELANLDARLRLMQKTNQPSMSPPQGAKPGLKDKMKQRQIRALDTPPSSPETRKENLSLDLNLARLIAPLPRRKISRRIPGDESPQPATASKRLRLDS</sequence>